<evidence type="ECO:0000259" key="3">
    <source>
        <dbReference type="Pfam" id="PF03413"/>
    </source>
</evidence>
<feature type="chain" id="PRO_5046886212" description="PepSY domain-containing protein" evidence="2">
    <location>
        <begin position="28"/>
        <end position="170"/>
    </location>
</feature>
<sequence>MRKTTKLTLATIGLLAVVGGGGAAAFAGEMTPTPTPEVSEADVKVQRDAAIKIAQDKIPGARLVKAEFDGDEAPASWEIELRQGDVEHDLDIDATTGAILEQDRETETAGDRADDTGSDDADDQNGQDDSGAQDDADDQNDSGQNTPGQNSSDARDDADDQNDSDDQGDD</sequence>
<feature type="compositionally biased region" description="Low complexity" evidence="1">
    <location>
        <begin position="141"/>
        <end position="152"/>
    </location>
</feature>
<accession>A0ABP6IHM4</accession>
<feature type="compositionally biased region" description="Basic and acidic residues" evidence="1">
    <location>
        <begin position="81"/>
        <end position="91"/>
    </location>
</feature>
<gene>
    <name evidence="4" type="ORF">GCM10010517_38140</name>
</gene>
<name>A0ABP6IHM4_9ACTN</name>
<evidence type="ECO:0000313" key="5">
    <source>
        <dbReference type="Proteomes" id="UP001500831"/>
    </source>
</evidence>
<keyword evidence="5" id="KW-1185">Reference proteome</keyword>
<feature type="compositionally biased region" description="Acidic residues" evidence="1">
    <location>
        <begin position="156"/>
        <end position="170"/>
    </location>
</feature>
<protein>
    <recommendedName>
        <fullName evidence="3">PepSY domain-containing protein</fullName>
    </recommendedName>
</protein>
<evidence type="ECO:0000256" key="1">
    <source>
        <dbReference type="SAM" id="MobiDB-lite"/>
    </source>
</evidence>
<dbReference type="Proteomes" id="UP001500831">
    <property type="component" value="Unassembled WGS sequence"/>
</dbReference>
<keyword evidence="2" id="KW-0732">Signal</keyword>
<dbReference type="InterPro" id="IPR025711">
    <property type="entry name" value="PepSY"/>
</dbReference>
<feature type="region of interest" description="Disordered" evidence="1">
    <location>
        <begin position="81"/>
        <end position="170"/>
    </location>
</feature>
<reference evidence="5" key="1">
    <citation type="journal article" date="2019" name="Int. J. Syst. Evol. Microbiol.">
        <title>The Global Catalogue of Microorganisms (GCM) 10K type strain sequencing project: providing services to taxonomists for standard genome sequencing and annotation.</title>
        <authorList>
            <consortium name="The Broad Institute Genomics Platform"/>
            <consortium name="The Broad Institute Genome Sequencing Center for Infectious Disease"/>
            <person name="Wu L."/>
            <person name="Ma J."/>
        </authorList>
    </citation>
    <scope>NUCLEOTIDE SEQUENCE [LARGE SCALE GENOMIC DNA]</scope>
    <source>
        <strain evidence="5">JCM 6242</strain>
    </source>
</reference>
<evidence type="ECO:0000313" key="4">
    <source>
        <dbReference type="EMBL" id="GAA2876859.1"/>
    </source>
</evidence>
<proteinExistence type="predicted"/>
<dbReference type="Pfam" id="PF03413">
    <property type="entry name" value="PepSY"/>
    <property type="match status" value="1"/>
</dbReference>
<dbReference type="RefSeq" id="WP_344973121.1">
    <property type="nucleotide sequence ID" value="NZ_BAAAVI010000025.1"/>
</dbReference>
<dbReference type="Gene3D" id="3.10.450.40">
    <property type="match status" value="1"/>
</dbReference>
<dbReference type="EMBL" id="BAAAVI010000025">
    <property type="protein sequence ID" value="GAA2876859.1"/>
    <property type="molecule type" value="Genomic_DNA"/>
</dbReference>
<feature type="compositionally biased region" description="Basic and acidic residues" evidence="1">
    <location>
        <begin position="101"/>
        <end position="115"/>
    </location>
</feature>
<feature type="signal peptide" evidence="2">
    <location>
        <begin position="1"/>
        <end position="27"/>
    </location>
</feature>
<feature type="domain" description="PepSY" evidence="3">
    <location>
        <begin position="47"/>
        <end position="102"/>
    </location>
</feature>
<feature type="compositionally biased region" description="Acidic residues" evidence="1">
    <location>
        <begin position="116"/>
        <end position="140"/>
    </location>
</feature>
<comment type="caution">
    <text evidence="4">The sequence shown here is derived from an EMBL/GenBank/DDBJ whole genome shotgun (WGS) entry which is preliminary data.</text>
</comment>
<evidence type="ECO:0000256" key="2">
    <source>
        <dbReference type="SAM" id="SignalP"/>
    </source>
</evidence>
<organism evidence="4 5">
    <name type="scientific">Streptosporangium fragile</name>
    <dbReference type="NCBI Taxonomy" id="46186"/>
    <lineage>
        <taxon>Bacteria</taxon>
        <taxon>Bacillati</taxon>
        <taxon>Actinomycetota</taxon>
        <taxon>Actinomycetes</taxon>
        <taxon>Streptosporangiales</taxon>
        <taxon>Streptosporangiaceae</taxon>
        <taxon>Streptosporangium</taxon>
    </lineage>
</organism>